<evidence type="ECO:0000313" key="2">
    <source>
        <dbReference type="EMBL" id="TRM68075.1"/>
    </source>
</evidence>
<feature type="domain" description="DUF302" evidence="1">
    <location>
        <begin position="74"/>
        <end position="134"/>
    </location>
</feature>
<dbReference type="AlphaFoldDB" id="A0A550CTG8"/>
<gene>
    <name evidence="2" type="ORF">BD626DRAFT_480700</name>
</gene>
<sequence>MPVSEQTVECRLVSYETSLPYDSIIGRLDVALSKDKSPTAVNNSAGAVWHQTNKEAIDALLPLDRFFFFNEYPHHRWLDNYNGTKTPRTTVYVIGNPRIAATMFKYGLDAGLHIPPRLLIMEKPAGTTISYIKPSSAVALPGCVPELREAAENVDAKLAGLLDEITKTG</sequence>
<dbReference type="Gene3D" id="3.30.310.70">
    <property type="entry name" value="TT1751-like domain"/>
    <property type="match status" value="1"/>
</dbReference>
<dbReference type="OrthoDB" id="5190258at2759"/>
<comment type="caution">
    <text evidence="2">The sequence shown here is derived from an EMBL/GenBank/DDBJ whole genome shotgun (WGS) entry which is preliminary data.</text>
</comment>
<proteinExistence type="predicted"/>
<dbReference type="SUPFAM" id="SSF103247">
    <property type="entry name" value="TT1751-like"/>
    <property type="match status" value="1"/>
</dbReference>
<reference evidence="2 3" key="1">
    <citation type="journal article" date="2019" name="New Phytol.">
        <title>Comparative genomics reveals unique wood-decay strategies and fruiting body development in the Schizophyllaceae.</title>
        <authorList>
            <person name="Almasi E."/>
            <person name="Sahu N."/>
            <person name="Krizsan K."/>
            <person name="Balint B."/>
            <person name="Kovacs G.M."/>
            <person name="Kiss B."/>
            <person name="Cseklye J."/>
            <person name="Drula E."/>
            <person name="Henrissat B."/>
            <person name="Nagy I."/>
            <person name="Chovatia M."/>
            <person name="Adam C."/>
            <person name="LaButti K."/>
            <person name="Lipzen A."/>
            <person name="Riley R."/>
            <person name="Grigoriev I.V."/>
            <person name="Nagy L.G."/>
        </authorList>
    </citation>
    <scope>NUCLEOTIDE SEQUENCE [LARGE SCALE GENOMIC DNA]</scope>
    <source>
        <strain evidence="2 3">NL-1724</strain>
    </source>
</reference>
<name>A0A550CTG8_9AGAR</name>
<dbReference type="EMBL" id="VDMD01000002">
    <property type="protein sequence ID" value="TRM68075.1"/>
    <property type="molecule type" value="Genomic_DNA"/>
</dbReference>
<organism evidence="2 3">
    <name type="scientific">Schizophyllum amplum</name>
    <dbReference type="NCBI Taxonomy" id="97359"/>
    <lineage>
        <taxon>Eukaryota</taxon>
        <taxon>Fungi</taxon>
        <taxon>Dikarya</taxon>
        <taxon>Basidiomycota</taxon>
        <taxon>Agaricomycotina</taxon>
        <taxon>Agaricomycetes</taxon>
        <taxon>Agaricomycetidae</taxon>
        <taxon>Agaricales</taxon>
        <taxon>Schizophyllaceae</taxon>
        <taxon>Schizophyllum</taxon>
    </lineage>
</organism>
<evidence type="ECO:0000313" key="3">
    <source>
        <dbReference type="Proteomes" id="UP000320762"/>
    </source>
</evidence>
<dbReference type="CDD" id="cd14797">
    <property type="entry name" value="DUF302"/>
    <property type="match status" value="1"/>
</dbReference>
<dbReference type="Proteomes" id="UP000320762">
    <property type="component" value="Unassembled WGS sequence"/>
</dbReference>
<accession>A0A550CTG8</accession>
<protein>
    <recommendedName>
        <fullName evidence="1">DUF302 domain-containing protein</fullName>
    </recommendedName>
</protein>
<dbReference type="InterPro" id="IPR005180">
    <property type="entry name" value="DUF302"/>
</dbReference>
<keyword evidence="3" id="KW-1185">Reference proteome</keyword>
<dbReference type="InterPro" id="IPR035923">
    <property type="entry name" value="TT1751-like_sf"/>
</dbReference>
<dbReference type="Pfam" id="PF03625">
    <property type="entry name" value="DUF302"/>
    <property type="match status" value="1"/>
</dbReference>
<evidence type="ECO:0000259" key="1">
    <source>
        <dbReference type="Pfam" id="PF03625"/>
    </source>
</evidence>